<dbReference type="Proteomes" id="UP000818029">
    <property type="component" value="Chromosome D01"/>
</dbReference>
<evidence type="ECO:0000256" key="1">
    <source>
        <dbReference type="SAM" id="SignalP"/>
    </source>
</evidence>
<dbReference type="InterPro" id="IPR036397">
    <property type="entry name" value="RNaseH_sf"/>
</dbReference>
<keyword evidence="1" id="KW-0732">Signal</keyword>
<dbReference type="InterPro" id="IPR012337">
    <property type="entry name" value="RNaseH-like_sf"/>
</dbReference>
<feature type="signal peptide" evidence="1">
    <location>
        <begin position="1"/>
        <end position="18"/>
    </location>
</feature>
<dbReference type="RefSeq" id="XP_040942336.1">
    <property type="nucleotide sequence ID" value="XM_041086402.1"/>
</dbReference>
<feature type="domain" description="Tf2-1-like SH3-like" evidence="2">
    <location>
        <begin position="71"/>
        <end position="135"/>
    </location>
</feature>
<reference evidence="3" key="1">
    <citation type="journal article" date="2020" name="Nat. Genet.">
        <title>Genomic diversifications of five Gossypium allopolyploid species and their impact on cotton improvement.</title>
        <authorList>
            <person name="Chen Z.J."/>
            <person name="Sreedasyam A."/>
            <person name="Ando A."/>
            <person name="Song Q."/>
            <person name="De Santiago L.M."/>
            <person name="Hulse-Kemp A.M."/>
            <person name="Ding M."/>
            <person name="Ye W."/>
            <person name="Kirkbride R.C."/>
            <person name="Jenkins J."/>
            <person name="Plott C."/>
            <person name="Lovell J."/>
            <person name="Lin Y.M."/>
            <person name="Vaughn R."/>
            <person name="Liu B."/>
            <person name="Simpson S."/>
            <person name="Scheffler B.E."/>
            <person name="Wen L."/>
            <person name="Saski C.A."/>
            <person name="Grover C.E."/>
            <person name="Hu G."/>
            <person name="Conover J.L."/>
            <person name="Carlson J.W."/>
            <person name="Shu S."/>
            <person name="Boston L.B."/>
            <person name="Williams M."/>
            <person name="Peterson D.G."/>
            <person name="McGee K."/>
            <person name="Jones D.C."/>
            <person name="Wendel J.F."/>
            <person name="Stelly D.M."/>
            <person name="Grimwood J."/>
            <person name="Schmutz J."/>
        </authorList>
    </citation>
    <scope>NUCLEOTIDE SEQUENCE [LARGE SCALE GENOMIC DNA]</scope>
    <source>
        <strain evidence="3">cv. TM-1</strain>
    </source>
</reference>
<reference evidence="4" key="2">
    <citation type="submission" date="2025-08" db="UniProtKB">
        <authorList>
            <consortium name="RefSeq"/>
        </authorList>
    </citation>
    <scope>IDENTIFICATION</scope>
</reference>
<dbReference type="PANTHER" id="PTHR45835:SF104">
    <property type="entry name" value="PROTEIN NYNRIN-LIKE"/>
    <property type="match status" value="1"/>
</dbReference>
<protein>
    <recommendedName>
        <fullName evidence="2">Tf2-1-like SH3-like domain-containing protein</fullName>
    </recommendedName>
</protein>
<name>A0ABM2ZI42_GOSHI</name>
<proteinExistence type="predicted"/>
<dbReference type="GeneID" id="121213605"/>
<accession>A0ABM2ZI42</accession>
<dbReference type="SUPFAM" id="SSF53098">
    <property type="entry name" value="Ribonuclease H-like"/>
    <property type="match status" value="1"/>
</dbReference>
<dbReference type="Gene3D" id="3.30.420.10">
    <property type="entry name" value="Ribonuclease H-like superfamily/Ribonuclease H"/>
    <property type="match status" value="1"/>
</dbReference>
<evidence type="ECO:0000313" key="3">
    <source>
        <dbReference type="Proteomes" id="UP000818029"/>
    </source>
</evidence>
<dbReference type="PANTHER" id="PTHR45835">
    <property type="entry name" value="YALI0A06105P"/>
    <property type="match status" value="1"/>
</dbReference>
<keyword evidence="3" id="KW-1185">Reference proteome</keyword>
<dbReference type="Pfam" id="PF24626">
    <property type="entry name" value="SH3_Tf2-1"/>
    <property type="match status" value="1"/>
</dbReference>
<gene>
    <name evidence="4" type="primary">LOC121213605</name>
</gene>
<organism evidence="3 4">
    <name type="scientific">Gossypium hirsutum</name>
    <name type="common">Upland cotton</name>
    <name type="synonym">Gossypium mexicanum</name>
    <dbReference type="NCBI Taxonomy" id="3635"/>
    <lineage>
        <taxon>Eukaryota</taxon>
        <taxon>Viridiplantae</taxon>
        <taxon>Streptophyta</taxon>
        <taxon>Embryophyta</taxon>
        <taxon>Tracheophyta</taxon>
        <taxon>Spermatophyta</taxon>
        <taxon>Magnoliopsida</taxon>
        <taxon>eudicotyledons</taxon>
        <taxon>Gunneridae</taxon>
        <taxon>Pentapetalae</taxon>
        <taxon>rosids</taxon>
        <taxon>malvids</taxon>
        <taxon>Malvales</taxon>
        <taxon>Malvaceae</taxon>
        <taxon>Malvoideae</taxon>
        <taxon>Gossypium</taxon>
    </lineage>
</organism>
<sequence length="159" mass="18281">MVGEKLLAWVSWLPLAEWWYNTTYHSAIQTTPYEALYGQITPLHLPYIAGETPVDSVDRTLQQREAMRKVGDLVYLKLQPYRQHSLHKFRNQKLSPQYFRPFPMEARVRNVAYRLSLLSSARIYPNFHVSQLKKHIGSAVSALTFPQIGSNGALPKSPV</sequence>
<evidence type="ECO:0000259" key="2">
    <source>
        <dbReference type="Pfam" id="PF24626"/>
    </source>
</evidence>
<dbReference type="InterPro" id="IPR056924">
    <property type="entry name" value="SH3_Tf2-1"/>
</dbReference>
<feature type="chain" id="PRO_5045822040" description="Tf2-1-like SH3-like domain-containing protein" evidence="1">
    <location>
        <begin position="19"/>
        <end position="159"/>
    </location>
</feature>
<evidence type="ECO:0000313" key="4">
    <source>
        <dbReference type="RefSeq" id="XP_040942336.1"/>
    </source>
</evidence>